<keyword evidence="3" id="KW-1185">Reference proteome</keyword>
<evidence type="ECO:0000313" key="2">
    <source>
        <dbReference type="EMBL" id="PSK94905.1"/>
    </source>
</evidence>
<comment type="caution">
    <text evidence="2">The sequence shown here is derived from an EMBL/GenBank/DDBJ whole genome shotgun (WGS) entry which is preliminary data.</text>
</comment>
<evidence type="ECO:0000313" key="3">
    <source>
        <dbReference type="Proteomes" id="UP000240572"/>
    </source>
</evidence>
<dbReference type="AlphaFoldDB" id="A0A2P8DCH6"/>
<reference evidence="2 3" key="1">
    <citation type="submission" date="2018-03" db="EMBL/GenBank/DDBJ databases">
        <title>Genomic Encyclopedia of Type Strains, Phase III (KMG-III): the genomes of soil and plant-associated and newly described type strains.</title>
        <authorList>
            <person name="Whitman W."/>
        </authorList>
    </citation>
    <scope>NUCLEOTIDE SEQUENCE [LARGE SCALE GENOMIC DNA]</scope>
    <source>
        <strain evidence="2 3">CGMCC 1.12700</strain>
    </source>
</reference>
<evidence type="ECO:0008006" key="4">
    <source>
        <dbReference type="Google" id="ProtNLM"/>
    </source>
</evidence>
<sequence length="175" mass="19003">MKKILIVMSLLLAVTQARAGDCKGVKERVDPFSNKAEKTAQFTIGGMFTKWTIEMEQKEGAATMRWGIAAQGEFNQKLDIGTKLLLRLEDGTILTLGTIEASTPVTQAVSGGGAVNVFSVYYLKFALSEETLGALSKSVVTDVKIDVPGLKIKNPTLKGRQMEKIKDVSSCFLNK</sequence>
<evidence type="ECO:0000256" key="1">
    <source>
        <dbReference type="SAM" id="SignalP"/>
    </source>
</evidence>
<accession>A0A2P8DCH6</accession>
<name>A0A2P8DCH6_9BACT</name>
<organism evidence="2 3">
    <name type="scientific">Taibaiella chishuiensis</name>
    <dbReference type="NCBI Taxonomy" id="1434707"/>
    <lineage>
        <taxon>Bacteria</taxon>
        <taxon>Pseudomonadati</taxon>
        <taxon>Bacteroidota</taxon>
        <taxon>Chitinophagia</taxon>
        <taxon>Chitinophagales</taxon>
        <taxon>Chitinophagaceae</taxon>
        <taxon>Taibaiella</taxon>
    </lineage>
</organism>
<keyword evidence="1" id="KW-0732">Signal</keyword>
<dbReference type="Proteomes" id="UP000240572">
    <property type="component" value="Unassembled WGS sequence"/>
</dbReference>
<proteinExistence type="predicted"/>
<dbReference type="RefSeq" id="WP_106521587.1">
    <property type="nucleotide sequence ID" value="NZ_PYGD01000001.1"/>
</dbReference>
<feature type="chain" id="PRO_5015113773" description="Lipocalin-like protein" evidence="1">
    <location>
        <begin position="20"/>
        <end position="175"/>
    </location>
</feature>
<protein>
    <recommendedName>
        <fullName evidence="4">Lipocalin-like protein</fullName>
    </recommendedName>
</protein>
<gene>
    <name evidence="2" type="ORF">B0I18_1011068</name>
</gene>
<feature type="signal peptide" evidence="1">
    <location>
        <begin position="1"/>
        <end position="19"/>
    </location>
</feature>
<dbReference type="EMBL" id="PYGD01000001">
    <property type="protein sequence ID" value="PSK94905.1"/>
    <property type="molecule type" value="Genomic_DNA"/>
</dbReference>